<reference evidence="2 3" key="2">
    <citation type="submission" date="2013-11" db="EMBL/GenBank/DDBJ databases">
        <title>The Genome Sequence of Phytophthora parasitica CJ05E6.</title>
        <authorList>
            <consortium name="The Broad Institute Genomics Platform"/>
            <person name="Russ C."/>
            <person name="Tyler B."/>
            <person name="Panabieres F."/>
            <person name="Shan W."/>
            <person name="Tripathy S."/>
            <person name="Grunwald N."/>
            <person name="Machado M."/>
            <person name="Johnson C.S."/>
            <person name="Arredondo F."/>
            <person name="Hong C."/>
            <person name="Coffey M."/>
            <person name="Young S.K."/>
            <person name="Zeng Q."/>
            <person name="Gargeya S."/>
            <person name="Fitzgerald M."/>
            <person name="Abouelleil A."/>
            <person name="Alvarado L."/>
            <person name="Chapman S.B."/>
            <person name="Gainer-Dewar J."/>
            <person name="Goldberg J."/>
            <person name="Griggs A."/>
            <person name="Gujja S."/>
            <person name="Hansen M."/>
            <person name="Howarth C."/>
            <person name="Imamovic A."/>
            <person name="Ireland A."/>
            <person name="Larimer J."/>
            <person name="McCowan C."/>
            <person name="Murphy C."/>
            <person name="Pearson M."/>
            <person name="Poon T.W."/>
            <person name="Priest M."/>
            <person name="Roberts A."/>
            <person name="Saif S."/>
            <person name="Shea T."/>
            <person name="Sykes S."/>
            <person name="Wortman J."/>
            <person name="Nusbaum C."/>
            <person name="Birren B."/>
        </authorList>
    </citation>
    <scope>NUCLEOTIDE SEQUENCE [LARGE SCALE GENOMIC DNA]</scope>
    <source>
        <strain evidence="2 3">CJ05E6</strain>
    </source>
</reference>
<evidence type="ECO:0000313" key="3">
    <source>
        <dbReference type="Proteomes" id="UP000053864"/>
    </source>
</evidence>
<accession>W2JWJ9</accession>
<feature type="non-terminal residue" evidence="2">
    <location>
        <position position="43"/>
    </location>
</feature>
<sequence>MNETKEKVERGDAKVLLVFAGLLREKKYSKVSKAVKTRTVHPD</sequence>
<dbReference type="EMBL" id="KI683823">
    <property type="protein sequence ID" value="ETK97418.1"/>
    <property type="molecule type" value="Genomic_DNA"/>
</dbReference>
<gene>
    <name evidence="1" type="ORF">L915_00029</name>
    <name evidence="2" type="ORF">L916_00025</name>
</gene>
<name>W2JWJ9_PHYNI</name>
<evidence type="ECO:0000313" key="1">
    <source>
        <dbReference type="EMBL" id="ETK97418.1"/>
    </source>
</evidence>
<evidence type="ECO:0000313" key="2">
    <source>
        <dbReference type="EMBL" id="ETL50775.1"/>
    </source>
</evidence>
<dbReference type="Proteomes" id="UP000053236">
    <property type="component" value="Unassembled WGS sequence"/>
</dbReference>
<proteinExistence type="predicted"/>
<dbReference type="EMBL" id="KI670282">
    <property type="protein sequence ID" value="ETL50775.1"/>
    <property type="molecule type" value="Genomic_DNA"/>
</dbReference>
<dbReference type="Proteomes" id="UP000053864">
    <property type="component" value="Unassembled WGS sequence"/>
</dbReference>
<reference evidence="1" key="1">
    <citation type="submission" date="2013-11" db="EMBL/GenBank/DDBJ databases">
        <title>The Genome Sequence of Phytophthora parasitica CJ02B3.</title>
        <authorList>
            <consortium name="The Broad Institute Genomics Platform"/>
            <person name="Russ C."/>
            <person name="Tyler B."/>
            <person name="Panabieres F."/>
            <person name="Shan W."/>
            <person name="Tripathy S."/>
            <person name="Grunwald N."/>
            <person name="Machado M."/>
            <person name="Johnson C.S."/>
            <person name="Arredondo F."/>
            <person name="Hong C."/>
            <person name="Coffey M."/>
            <person name="Young S.K."/>
            <person name="Zeng Q."/>
            <person name="Gargeya S."/>
            <person name="Fitzgerald M."/>
            <person name="Abouelleil A."/>
            <person name="Alvarado L."/>
            <person name="Chapman S.B."/>
            <person name="Gainer-Dewar J."/>
            <person name="Goldberg J."/>
            <person name="Griggs A."/>
            <person name="Gujja S."/>
            <person name="Hansen M."/>
            <person name="Howarth C."/>
            <person name="Imamovic A."/>
            <person name="Ireland A."/>
            <person name="Larimer J."/>
            <person name="McCowan C."/>
            <person name="Murphy C."/>
            <person name="Pearson M."/>
            <person name="Poon T.W."/>
            <person name="Priest M."/>
            <person name="Roberts A."/>
            <person name="Saif S."/>
            <person name="Shea T."/>
            <person name="Sykes S."/>
            <person name="Wortman J."/>
            <person name="Nusbaum C."/>
            <person name="Birren B."/>
        </authorList>
    </citation>
    <scope>NUCLEOTIDE SEQUENCE [LARGE SCALE GENOMIC DNA]</scope>
    <source>
        <strain evidence="1">CJ02B3</strain>
    </source>
</reference>
<protein>
    <submittedName>
        <fullName evidence="2">Uncharacterized protein</fullName>
    </submittedName>
</protein>
<organism evidence="2 3">
    <name type="scientific">Phytophthora nicotianae</name>
    <name type="common">Potato buckeye rot agent</name>
    <name type="synonym">Phytophthora parasitica</name>
    <dbReference type="NCBI Taxonomy" id="4792"/>
    <lineage>
        <taxon>Eukaryota</taxon>
        <taxon>Sar</taxon>
        <taxon>Stramenopiles</taxon>
        <taxon>Oomycota</taxon>
        <taxon>Peronosporomycetes</taxon>
        <taxon>Peronosporales</taxon>
        <taxon>Peronosporaceae</taxon>
        <taxon>Phytophthora</taxon>
    </lineage>
</organism>
<dbReference type="AlphaFoldDB" id="W2JWJ9"/>